<reference evidence="2 3" key="1">
    <citation type="journal article" date="2015" name="Proc. Natl. Acad. Sci. U.S.A.">
        <title>Expanded metabolic versatility of ubiquitous nitrite-oxidizing bacteria from the genus Nitrospira.</title>
        <authorList>
            <person name="Koch H."/>
            <person name="Lucker S."/>
            <person name="Albertsen M."/>
            <person name="Kitzinger K."/>
            <person name="Herbold C."/>
            <person name="Spieck E."/>
            <person name="Nielsen P.H."/>
            <person name="Wagner M."/>
            <person name="Daims H."/>
        </authorList>
    </citation>
    <scope>NUCLEOTIDE SEQUENCE [LARGE SCALE GENOMIC DNA]</scope>
    <source>
        <strain evidence="2 3">NSP M-1</strain>
    </source>
</reference>
<dbReference type="KEGG" id="nmv:NITMOv2_2118"/>
<sequence length="228" mass="24939">MPHDVMLRIRFAVVPLLLSLLAGCASAPAPRTVHQDSRTVVQLRIDQRAKSGHSHPAGLTRDQMVAILSGVRVRSDREAIHRLFSGEAEERPAFTSEEVWALAAPIAKALAQAKPDELVTFYRRVSDQTVGLAFTTGGIFVRGDEVYVILANSRQIPADAMALGIPAYEMDPVDDPLLPLRRAGYTVGFVPKEAEVHGVPGTWTWEYSDPGKVVVINTALLPRPSRSR</sequence>
<feature type="signal peptide" evidence="1">
    <location>
        <begin position="1"/>
        <end position="27"/>
    </location>
</feature>
<dbReference type="PATRIC" id="fig|42253.5.peg.2087"/>
<evidence type="ECO:0000313" key="2">
    <source>
        <dbReference type="EMBL" id="ALA58535.1"/>
    </source>
</evidence>
<keyword evidence="3" id="KW-1185">Reference proteome</keyword>
<protein>
    <recommendedName>
        <fullName evidence="4">Lipoprotein</fullName>
    </recommendedName>
</protein>
<dbReference type="EMBL" id="CP011801">
    <property type="protein sequence ID" value="ALA58535.1"/>
    <property type="molecule type" value="Genomic_DNA"/>
</dbReference>
<feature type="chain" id="PRO_5005476841" description="Lipoprotein" evidence="1">
    <location>
        <begin position="28"/>
        <end position="228"/>
    </location>
</feature>
<evidence type="ECO:0000256" key="1">
    <source>
        <dbReference type="SAM" id="SignalP"/>
    </source>
</evidence>
<evidence type="ECO:0008006" key="4">
    <source>
        <dbReference type="Google" id="ProtNLM"/>
    </source>
</evidence>
<proteinExistence type="predicted"/>
<evidence type="ECO:0000313" key="3">
    <source>
        <dbReference type="Proteomes" id="UP000069205"/>
    </source>
</evidence>
<accession>A0A0K2GC55</accession>
<name>A0A0K2GC55_NITMO</name>
<dbReference type="Proteomes" id="UP000069205">
    <property type="component" value="Chromosome"/>
</dbReference>
<organism evidence="2 3">
    <name type="scientific">Nitrospira moscoviensis</name>
    <dbReference type="NCBI Taxonomy" id="42253"/>
    <lineage>
        <taxon>Bacteria</taxon>
        <taxon>Pseudomonadati</taxon>
        <taxon>Nitrospirota</taxon>
        <taxon>Nitrospiria</taxon>
        <taxon>Nitrospirales</taxon>
        <taxon>Nitrospiraceae</taxon>
        <taxon>Nitrospira</taxon>
    </lineage>
</organism>
<gene>
    <name evidence="2" type="ORF">NITMOv2_2118</name>
</gene>
<keyword evidence="1" id="KW-0732">Signal</keyword>
<dbReference type="RefSeq" id="WP_145976261.1">
    <property type="nucleotide sequence ID" value="NZ_CP011801.1"/>
</dbReference>
<dbReference type="OrthoDB" id="9798169at2"/>
<dbReference type="AlphaFoldDB" id="A0A0K2GC55"/>